<protein>
    <recommendedName>
        <fullName evidence="5">F-box domain-containing protein</fullName>
    </recommendedName>
</protein>
<feature type="compositionally biased region" description="Basic and acidic residues" evidence="1">
    <location>
        <begin position="621"/>
        <end position="632"/>
    </location>
</feature>
<evidence type="ECO:0000313" key="3">
    <source>
        <dbReference type="EMBL" id="KZT02058.1"/>
    </source>
</evidence>
<keyword evidence="4" id="KW-1185">Reference proteome</keyword>
<sequence>MPLHSSIFCAIPVDVLFLIALELTLLDPLGPPSELPPLLLTCRHVYNSLCFQNAPHLYARIFRCKFDTRAALRRMGPRAMRSKNLALQLKKVSRMLTRIRKGDICSPHLEDDLWTAFIMCMENDGKNQHQLEWCGIDNLVDNFICTRLWERREYSNGWPAESTINSLAIWIFWFRQDADKLASMPGPKRQQIIDLIRPYVLTALRYPSFHAPDNHFDFPLPEELQDDFPYTLMTPHGFYPLYRQPSQLEESFPHFGLGLKISAPLIAQGAKLLFMTLQERPLPYLPNAPRDRQHAIEIGWTTIGPTCADVDEANAHKAVWLTERGEWNWRSKLNNVEGALEDDGVWRRNLKALSAQWDNDWHRLTGCIDPWGIPPLKGPVYTHGTLTGLWHGRLLVPDFQQYMALVTSTSLPNTFSSQDPRLYTSTLWMNLREHHCINPEHPVRAGGTHIEYDDGVGNAYFPTVTFREAAGRVRVEDEALNRISRYETWVEGRPNSHSPETCTQCRHSKEMQEWELRERVKAITAAAAIESEREGGLDAEGDNRTTTQRPQPTAGFAAQSQRSSPGPSGVRTSAENVQVTHAWAAATAALGRDVDVFLEDMMLEDDEDSDEEDESGGSGDDESKQKQQHEYAESVEGGEEGEEVIVNTCNGVCDIIITGETLPHHGQAWNHYRFYGRVRRWDGLIVLLRVPAEDQNLGVFIFRGYLVGSSNFVGSWRHKTDNPRTISLEGPFAVNRVG</sequence>
<dbReference type="InParanoid" id="A0A165C206"/>
<feature type="signal peptide" evidence="2">
    <location>
        <begin position="1"/>
        <end position="26"/>
    </location>
</feature>
<evidence type="ECO:0000256" key="1">
    <source>
        <dbReference type="SAM" id="MobiDB-lite"/>
    </source>
</evidence>
<feature type="region of interest" description="Disordered" evidence="1">
    <location>
        <begin position="529"/>
        <end position="574"/>
    </location>
</feature>
<feature type="compositionally biased region" description="Polar residues" evidence="1">
    <location>
        <begin position="558"/>
        <end position="574"/>
    </location>
</feature>
<feature type="chain" id="PRO_5007855868" description="F-box domain-containing protein" evidence="2">
    <location>
        <begin position="27"/>
        <end position="738"/>
    </location>
</feature>
<evidence type="ECO:0000256" key="2">
    <source>
        <dbReference type="SAM" id="SignalP"/>
    </source>
</evidence>
<feature type="compositionally biased region" description="Acidic residues" evidence="1">
    <location>
        <begin position="605"/>
        <end position="615"/>
    </location>
</feature>
<dbReference type="GeneID" id="63826893"/>
<keyword evidence="2" id="KW-0732">Signal</keyword>
<dbReference type="STRING" id="1314785.A0A165C206"/>
<dbReference type="RefSeq" id="XP_040759798.1">
    <property type="nucleotide sequence ID" value="XM_040909864.1"/>
</dbReference>
<gene>
    <name evidence="3" type="ORF">LAESUDRAFT_730569</name>
</gene>
<evidence type="ECO:0000313" key="4">
    <source>
        <dbReference type="Proteomes" id="UP000076871"/>
    </source>
</evidence>
<dbReference type="EMBL" id="KV427656">
    <property type="protein sequence ID" value="KZT02058.1"/>
    <property type="molecule type" value="Genomic_DNA"/>
</dbReference>
<dbReference type="AlphaFoldDB" id="A0A165C206"/>
<dbReference type="OrthoDB" id="5595695at2759"/>
<reference evidence="3 4" key="1">
    <citation type="journal article" date="2016" name="Mol. Biol. Evol.">
        <title>Comparative Genomics of Early-Diverging Mushroom-Forming Fungi Provides Insights into the Origins of Lignocellulose Decay Capabilities.</title>
        <authorList>
            <person name="Nagy L.G."/>
            <person name="Riley R."/>
            <person name="Tritt A."/>
            <person name="Adam C."/>
            <person name="Daum C."/>
            <person name="Floudas D."/>
            <person name="Sun H."/>
            <person name="Yadav J.S."/>
            <person name="Pangilinan J."/>
            <person name="Larsson K.H."/>
            <person name="Matsuura K."/>
            <person name="Barry K."/>
            <person name="Labutti K."/>
            <person name="Kuo R."/>
            <person name="Ohm R.A."/>
            <person name="Bhattacharya S.S."/>
            <person name="Shirouzu T."/>
            <person name="Yoshinaga Y."/>
            <person name="Martin F.M."/>
            <person name="Grigoriev I.V."/>
            <person name="Hibbett D.S."/>
        </authorList>
    </citation>
    <scope>NUCLEOTIDE SEQUENCE [LARGE SCALE GENOMIC DNA]</scope>
    <source>
        <strain evidence="3 4">93-53</strain>
    </source>
</reference>
<evidence type="ECO:0008006" key="5">
    <source>
        <dbReference type="Google" id="ProtNLM"/>
    </source>
</evidence>
<accession>A0A165C206</accession>
<dbReference type="Proteomes" id="UP000076871">
    <property type="component" value="Unassembled WGS sequence"/>
</dbReference>
<name>A0A165C206_9APHY</name>
<organism evidence="3 4">
    <name type="scientific">Laetiporus sulphureus 93-53</name>
    <dbReference type="NCBI Taxonomy" id="1314785"/>
    <lineage>
        <taxon>Eukaryota</taxon>
        <taxon>Fungi</taxon>
        <taxon>Dikarya</taxon>
        <taxon>Basidiomycota</taxon>
        <taxon>Agaricomycotina</taxon>
        <taxon>Agaricomycetes</taxon>
        <taxon>Polyporales</taxon>
        <taxon>Laetiporus</taxon>
    </lineage>
</organism>
<feature type="region of interest" description="Disordered" evidence="1">
    <location>
        <begin position="605"/>
        <end position="641"/>
    </location>
</feature>
<proteinExistence type="predicted"/>